<dbReference type="EMBL" id="LR031577">
    <property type="protein sequence ID" value="VDD16878.1"/>
    <property type="molecule type" value="Genomic_DNA"/>
</dbReference>
<accession>A0A3P6CT94</accession>
<gene>
    <name evidence="1" type="ORF">BRAA10T42591Z</name>
</gene>
<organism evidence="1">
    <name type="scientific">Brassica campestris</name>
    <name type="common">Field mustard</name>
    <dbReference type="NCBI Taxonomy" id="3711"/>
    <lineage>
        <taxon>Eukaryota</taxon>
        <taxon>Viridiplantae</taxon>
        <taxon>Streptophyta</taxon>
        <taxon>Embryophyta</taxon>
        <taxon>Tracheophyta</taxon>
        <taxon>Spermatophyta</taxon>
        <taxon>Magnoliopsida</taxon>
        <taxon>eudicotyledons</taxon>
        <taxon>Gunneridae</taxon>
        <taxon>Pentapetalae</taxon>
        <taxon>rosids</taxon>
        <taxon>malvids</taxon>
        <taxon>Brassicales</taxon>
        <taxon>Brassicaceae</taxon>
        <taxon>Brassiceae</taxon>
        <taxon>Brassica</taxon>
    </lineage>
</organism>
<reference evidence="1" key="1">
    <citation type="submission" date="2018-11" db="EMBL/GenBank/DDBJ databases">
        <authorList>
            <consortium name="Genoscope - CEA"/>
            <person name="William W."/>
        </authorList>
    </citation>
    <scope>NUCLEOTIDE SEQUENCE</scope>
</reference>
<evidence type="ECO:0000313" key="1">
    <source>
        <dbReference type="EMBL" id="VDD16878.1"/>
    </source>
</evidence>
<protein>
    <submittedName>
        <fullName evidence="1">Uncharacterized protein</fullName>
    </submittedName>
</protein>
<name>A0A3P6CT94_BRACM</name>
<sequence length="87" mass="10318">MMKFMIQELITWSRPSGVTINSIIRVSAVGLERLMLFICEKRSNHLQSVRDQRRVLLLRRKLRTVSSLTLCLTKSNLRLMYWNPTLR</sequence>
<dbReference type="AlphaFoldDB" id="A0A3P6CT94"/>
<proteinExistence type="predicted"/>